<dbReference type="CDD" id="cd06261">
    <property type="entry name" value="TM_PBP2"/>
    <property type="match status" value="1"/>
</dbReference>
<accession>A0A3R9PC39</accession>
<keyword evidence="5 7" id="KW-1133">Transmembrane helix</keyword>
<dbReference type="Pfam" id="PF19300">
    <property type="entry name" value="BPD_transp_1_N"/>
    <property type="match status" value="1"/>
</dbReference>
<evidence type="ECO:0000256" key="6">
    <source>
        <dbReference type="ARBA" id="ARBA00023136"/>
    </source>
</evidence>
<proteinExistence type="inferred from homology"/>
<dbReference type="GO" id="GO:0071916">
    <property type="term" value="F:dipeptide transmembrane transporter activity"/>
    <property type="evidence" value="ECO:0007669"/>
    <property type="project" value="TreeGrafter"/>
</dbReference>
<keyword evidence="4 7" id="KW-0812">Transmembrane</keyword>
<comment type="caution">
    <text evidence="9">The sequence shown here is derived from an EMBL/GenBank/DDBJ whole genome shotgun (WGS) entry which is preliminary data.</text>
</comment>
<dbReference type="PROSITE" id="PS50928">
    <property type="entry name" value="ABC_TM1"/>
    <property type="match status" value="1"/>
</dbReference>
<evidence type="ECO:0000256" key="3">
    <source>
        <dbReference type="ARBA" id="ARBA00022475"/>
    </source>
</evidence>
<dbReference type="AlphaFoldDB" id="A0A3R9PC39"/>
<keyword evidence="3" id="KW-1003">Cell membrane</keyword>
<keyword evidence="2 7" id="KW-0813">Transport</keyword>
<protein>
    <submittedName>
        <fullName evidence="9">ABC transporter permease</fullName>
    </submittedName>
</protein>
<reference evidence="9 10" key="1">
    <citation type="submission" date="2018-10" db="EMBL/GenBank/DDBJ databases">
        <title>Co-occurring genomic capacity for anaerobic methane metabolism and dissimilatory sulfite reduction discovered in the Korarchaeota.</title>
        <authorList>
            <person name="Mckay L.J."/>
            <person name="Dlakic M."/>
            <person name="Fields M.W."/>
            <person name="Delmont T.O."/>
            <person name="Eren A.M."/>
            <person name="Jay Z.J."/>
            <person name="Klingelsmith K.B."/>
            <person name="Rusch D.B."/>
            <person name="Inskeep W.P."/>
        </authorList>
    </citation>
    <scope>NUCLEOTIDE SEQUENCE [LARGE SCALE GENOMIC DNA]</scope>
    <source>
        <strain evidence="9 10">WS</strain>
    </source>
</reference>
<evidence type="ECO:0000256" key="2">
    <source>
        <dbReference type="ARBA" id="ARBA00022448"/>
    </source>
</evidence>
<evidence type="ECO:0000256" key="7">
    <source>
        <dbReference type="RuleBase" id="RU363032"/>
    </source>
</evidence>
<evidence type="ECO:0000259" key="8">
    <source>
        <dbReference type="PROSITE" id="PS50928"/>
    </source>
</evidence>
<evidence type="ECO:0000256" key="1">
    <source>
        <dbReference type="ARBA" id="ARBA00004651"/>
    </source>
</evidence>
<feature type="domain" description="ABC transmembrane type-1" evidence="8">
    <location>
        <begin position="99"/>
        <end position="329"/>
    </location>
</feature>
<dbReference type="Pfam" id="PF00528">
    <property type="entry name" value="BPD_transp_1"/>
    <property type="match status" value="1"/>
</dbReference>
<keyword evidence="6 7" id="KW-0472">Membrane</keyword>
<dbReference type="EMBL" id="RCOR01000035">
    <property type="protein sequence ID" value="RSN68149.1"/>
    <property type="molecule type" value="Genomic_DNA"/>
</dbReference>
<organism evidence="9 10">
    <name type="scientific">Candidatus Korarchaeum cryptofilum</name>
    <dbReference type="NCBI Taxonomy" id="498846"/>
    <lineage>
        <taxon>Archaea</taxon>
        <taxon>Thermoproteota</taxon>
        <taxon>Candidatus Korarchaeia</taxon>
        <taxon>Candidatus Korarchaeales</taxon>
        <taxon>Candidatus Korarchaeaceae</taxon>
        <taxon>Candidatus Korarchaeum</taxon>
    </lineage>
</organism>
<evidence type="ECO:0000256" key="4">
    <source>
        <dbReference type="ARBA" id="ARBA00022692"/>
    </source>
</evidence>
<evidence type="ECO:0000256" key="5">
    <source>
        <dbReference type="ARBA" id="ARBA00022989"/>
    </source>
</evidence>
<dbReference type="InterPro" id="IPR000515">
    <property type="entry name" value="MetI-like"/>
</dbReference>
<sequence length="343" mass="37705">MRGDLAKFIIGRIALIVFALFGLSILIFVLARVLPGDPARMAAGWAAPDYAVEAMRKRLGLDKPLPLQYISWLSDVLKGDLGYSIYTRRSVTIDAIQYLPKTIELILVTEIFSITGGILLGILAGAFPYRMPDNIVRVMAYIAISMPAFVWAIILQLLFSRMIPLFPAGGQLSPQLSPPPQVTGLLMLDSLISGRLDCFIDALHHIILPALSLSFGSMMQNARILRMGMTDVRGKDFMLLGDALGLPFRLRILRYQFKPASIPAITAMGMSIGADLANAFLVENVYNWPGFSRYGVTAMLNKDLNAIVAVVLVVGVVYAIANFIVDLVVIWLDPRIRHGVRST</sequence>
<dbReference type="SUPFAM" id="SSF161098">
    <property type="entry name" value="MetI-like"/>
    <property type="match status" value="1"/>
</dbReference>
<feature type="transmembrane region" description="Helical" evidence="7">
    <location>
        <begin position="306"/>
        <end position="332"/>
    </location>
</feature>
<dbReference type="PANTHER" id="PTHR43163">
    <property type="entry name" value="DIPEPTIDE TRANSPORT SYSTEM PERMEASE PROTEIN DPPB-RELATED"/>
    <property type="match status" value="1"/>
</dbReference>
<evidence type="ECO:0000313" key="9">
    <source>
        <dbReference type="EMBL" id="RSN68149.1"/>
    </source>
</evidence>
<comment type="similarity">
    <text evidence="7">Belongs to the binding-protein-dependent transport system permease family.</text>
</comment>
<evidence type="ECO:0000313" key="10">
    <source>
        <dbReference type="Proteomes" id="UP000278149"/>
    </source>
</evidence>
<feature type="transmembrane region" description="Helical" evidence="7">
    <location>
        <begin position="260"/>
        <end position="286"/>
    </location>
</feature>
<feature type="transmembrane region" description="Helical" evidence="7">
    <location>
        <begin position="202"/>
        <end position="219"/>
    </location>
</feature>
<gene>
    <name evidence="9" type="ORF">D9Q81_06690</name>
</gene>
<comment type="subcellular location">
    <subcellularLocation>
        <location evidence="1 7">Cell membrane</location>
        <topology evidence="1 7">Multi-pass membrane protein</topology>
    </subcellularLocation>
</comment>
<dbReference type="InterPro" id="IPR045621">
    <property type="entry name" value="BPD_transp_1_N"/>
</dbReference>
<dbReference type="Proteomes" id="UP000278149">
    <property type="component" value="Unassembled WGS sequence"/>
</dbReference>
<feature type="transmembrane region" description="Helical" evidence="7">
    <location>
        <begin position="12"/>
        <end position="31"/>
    </location>
</feature>
<dbReference type="InterPro" id="IPR035906">
    <property type="entry name" value="MetI-like_sf"/>
</dbReference>
<dbReference type="GO" id="GO:0005886">
    <property type="term" value="C:plasma membrane"/>
    <property type="evidence" value="ECO:0007669"/>
    <property type="project" value="UniProtKB-SubCell"/>
</dbReference>
<dbReference type="RefSeq" id="WP_125742170.1">
    <property type="nucleotide sequence ID" value="NZ_RCOR01000035.1"/>
</dbReference>
<feature type="transmembrane region" description="Helical" evidence="7">
    <location>
        <begin position="138"/>
        <end position="159"/>
    </location>
</feature>
<feature type="transmembrane region" description="Helical" evidence="7">
    <location>
        <begin position="105"/>
        <end position="126"/>
    </location>
</feature>
<name>A0A3R9PC39_9CREN</name>
<dbReference type="PANTHER" id="PTHR43163:SF6">
    <property type="entry name" value="DIPEPTIDE TRANSPORT SYSTEM PERMEASE PROTEIN DPPB-RELATED"/>
    <property type="match status" value="1"/>
</dbReference>